<proteinExistence type="predicted"/>
<dbReference type="RefSeq" id="WP_122824020.1">
    <property type="nucleotide sequence ID" value="NZ_CP033325.1"/>
</dbReference>
<gene>
    <name evidence="4" type="ORF">ACFO3F_07120</name>
</gene>
<dbReference type="InterPro" id="IPR050109">
    <property type="entry name" value="HTH-type_TetR-like_transc_reg"/>
</dbReference>
<dbReference type="InterPro" id="IPR041484">
    <property type="entry name" value="TetR_C_25"/>
</dbReference>
<evidence type="ECO:0000313" key="4">
    <source>
        <dbReference type="EMBL" id="MFC4555014.1"/>
    </source>
</evidence>
<name>A0ABV9D8D1_9MICO</name>
<organism evidence="4 5">
    <name type="scientific">Georgenia faecalis</name>
    <dbReference type="NCBI Taxonomy" id="2483799"/>
    <lineage>
        <taxon>Bacteria</taxon>
        <taxon>Bacillati</taxon>
        <taxon>Actinomycetota</taxon>
        <taxon>Actinomycetes</taxon>
        <taxon>Micrococcales</taxon>
        <taxon>Bogoriellaceae</taxon>
        <taxon>Georgenia</taxon>
    </lineage>
</organism>
<dbReference type="PANTHER" id="PTHR30055">
    <property type="entry name" value="HTH-TYPE TRANSCRIPTIONAL REGULATOR RUTR"/>
    <property type="match status" value="1"/>
</dbReference>
<evidence type="ECO:0000313" key="5">
    <source>
        <dbReference type="Proteomes" id="UP001595955"/>
    </source>
</evidence>
<reference evidence="5" key="1">
    <citation type="journal article" date="2019" name="Int. J. Syst. Evol. Microbiol.">
        <title>The Global Catalogue of Microorganisms (GCM) 10K type strain sequencing project: providing services to taxonomists for standard genome sequencing and annotation.</title>
        <authorList>
            <consortium name="The Broad Institute Genomics Platform"/>
            <consortium name="The Broad Institute Genome Sequencing Center for Infectious Disease"/>
            <person name="Wu L."/>
            <person name="Ma J."/>
        </authorList>
    </citation>
    <scope>NUCLEOTIDE SEQUENCE [LARGE SCALE GENOMIC DNA]</scope>
    <source>
        <strain evidence="5">JCM 3369</strain>
    </source>
</reference>
<evidence type="ECO:0000256" key="1">
    <source>
        <dbReference type="ARBA" id="ARBA00023125"/>
    </source>
</evidence>
<feature type="domain" description="HTH tetR-type" evidence="3">
    <location>
        <begin position="11"/>
        <end position="70"/>
    </location>
</feature>
<evidence type="ECO:0000259" key="3">
    <source>
        <dbReference type="PROSITE" id="PS50977"/>
    </source>
</evidence>
<dbReference type="Pfam" id="PF00440">
    <property type="entry name" value="TetR_N"/>
    <property type="match status" value="1"/>
</dbReference>
<dbReference type="InterPro" id="IPR001647">
    <property type="entry name" value="HTH_TetR"/>
</dbReference>
<dbReference type="PROSITE" id="PS50977">
    <property type="entry name" value="HTH_TETR_2"/>
    <property type="match status" value="1"/>
</dbReference>
<dbReference type="InterPro" id="IPR009057">
    <property type="entry name" value="Homeodomain-like_sf"/>
</dbReference>
<dbReference type="Gene3D" id="1.10.357.10">
    <property type="entry name" value="Tetracycline Repressor, domain 2"/>
    <property type="match status" value="1"/>
</dbReference>
<keyword evidence="5" id="KW-1185">Reference proteome</keyword>
<dbReference type="EMBL" id="JBHSGF010000004">
    <property type="protein sequence ID" value="MFC4555014.1"/>
    <property type="molecule type" value="Genomic_DNA"/>
</dbReference>
<evidence type="ECO:0000256" key="2">
    <source>
        <dbReference type="PROSITE-ProRule" id="PRU00335"/>
    </source>
</evidence>
<comment type="caution">
    <text evidence="4">The sequence shown here is derived from an EMBL/GenBank/DDBJ whole genome shotgun (WGS) entry which is preliminary data.</text>
</comment>
<dbReference type="Proteomes" id="UP001595955">
    <property type="component" value="Unassembled WGS sequence"/>
</dbReference>
<feature type="DNA-binding region" description="H-T-H motif" evidence="2">
    <location>
        <begin position="33"/>
        <end position="52"/>
    </location>
</feature>
<dbReference type="InterPro" id="IPR036271">
    <property type="entry name" value="Tet_transcr_reg_TetR-rel_C_sf"/>
</dbReference>
<dbReference type="PRINTS" id="PR00455">
    <property type="entry name" value="HTHTETR"/>
</dbReference>
<protein>
    <submittedName>
        <fullName evidence="4">TetR family transcriptional regulator</fullName>
    </submittedName>
</protein>
<accession>A0ABV9D8D1</accession>
<dbReference type="SUPFAM" id="SSF48498">
    <property type="entry name" value="Tetracyclin repressor-like, C-terminal domain"/>
    <property type="match status" value="1"/>
</dbReference>
<keyword evidence="1 2" id="KW-0238">DNA-binding</keyword>
<dbReference type="SUPFAM" id="SSF46689">
    <property type="entry name" value="Homeodomain-like"/>
    <property type="match status" value="1"/>
</dbReference>
<dbReference type="PANTHER" id="PTHR30055:SF146">
    <property type="entry name" value="HTH-TYPE TRANSCRIPTIONAL DUAL REGULATOR CECR"/>
    <property type="match status" value="1"/>
</dbReference>
<sequence length="227" mass="23854">MSSARRTDDDLTAKARIRDAAVRRFAEDGMGASLRAVASDAGVSPGLILHHFGSRAGLREACDAYVLEAARTAKSAVLGPGTAGAGAFLAQLSQVEGYAPLVGYLLRCVQAGGPLGGEFIDHFVTDAVAYLEEGVRAGTVRPSRDPQARARVLTAMSLGSLLLHLPARDGRLDLDELPAWLRGYVDTVALPLLELYTEALLTDSTLLDAYVAATGDSRARTSSAVET</sequence>
<dbReference type="Pfam" id="PF17933">
    <property type="entry name" value="TetR_C_25"/>
    <property type="match status" value="1"/>
</dbReference>